<dbReference type="EMBL" id="CP003244">
    <property type="protein sequence ID" value="AEX51119.1"/>
    <property type="molecule type" value="Genomic_DNA"/>
</dbReference>
<organism evidence="1 2">
    <name type="scientific">Rahnella aquatilis (strain ATCC 33071 / DSM 4594 / JCM 1683 / NBRC 105701 / NCIMB 13365 / CIP 78.65)</name>
    <dbReference type="NCBI Taxonomy" id="745277"/>
    <lineage>
        <taxon>Bacteria</taxon>
        <taxon>Pseudomonadati</taxon>
        <taxon>Pseudomonadota</taxon>
        <taxon>Gammaproteobacteria</taxon>
        <taxon>Enterobacterales</taxon>
        <taxon>Yersiniaceae</taxon>
        <taxon>Rahnella</taxon>
    </lineage>
</organism>
<name>H2J0M7_RAHAC</name>
<dbReference type="PATRIC" id="fig|745277.3.peg.1173"/>
<dbReference type="Pfam" id="PF11046">
    <property type="entry name" value="HycA_repressor"/>
    <property type="match status" value="1"/>
</dbReference>
<dbReference type="KEGG" id="raq:Rahaq2_1236"/>
<dbReference type="STRING" id="745277.Rahaq2_1236"/>
<evidence type="ECO:0000313" key="2">
    <source>
        <dbReference type="Proteomes" id="UP000009010"/>
    </source>
</evidence>
<dbReference type="InterPro" id="IPR021285">
    <property type="entry name" value="Tscrpt_reg_HycA"/>
</dbReference>
<reference evidence="2" key="2">
    <citation type="submission" date="2012-01" db="EMBL/GenBank/DDBJ databases">
        <title>Complete sequence of chromosome of Rahnella aquatilis CIP 78.65.</title>
        <authorList>
            <person name="Lucas S."/>
            <person name="Han J."/>
            <person name="Lapidus A."/>
            <person name="Cheng J.-F."/>
            <person name="Goodwin L."/>
            <person name="Pitluck S."/>
            <person name="Peters L."/>
            <person name="Ovchinnikova G."/>
            <person name="Held B."/>
            <person name="Detter J.C."/>
            <person name="Han C."/>
            <person name="Tapia R."/>
            <person name="Land M."/>
            <person name="Hauser L."/>
            <person name="Kyrpides N."/>
            <person name="Ivanova N."/>
            <person name="Pagani I."/>
            <person name="Sobecky P."/>
            <person name="Martinez R."/>
            <person name="Woyke T."/>
        </authorList>
    </citation>
    <scope>NUCLEOTIDE SEQUENCE [LARGE SCALE GENOMIC DNA]</scope>
    <source>
        <strain evidence="2">ATCC 33071 / DSM 4594 / JCM 1683 / NBRC 105701 / NCIMB 13365 / CIP 78.65</strain>
    </source>
</reference>
<dbReference type="AlphaFoldDB" id="H2J0M7"/>
<dbReference type="NCBIfam" id="NF007567">
    <property type="entry name" value="PRK10198.1"/>
    <property type="match status" value="1"/>
</dbReference>
<proteinExistence type="predicted"/>
<accession>H2J0M7</accession>
<protein>
    <submittedName>
        <fullName evidence="1">Transcriptional repressor of hyc and hyp operons</fullName>
    </submittedName>
</protein>
<dbReference type="eggNOG" id="ENOG50305VH">
    <property type="taxonomic scope" value="Bacteria"/>
</dbReference>
<keyword evidence="2" id="KW-1185">Reference proteome</keyword>
<reference evidence="1 2" key="1">
    <citation type="journal article" date="2012" name="J. Bacteriol.">
        <title>Complete Genome Sequence of Rahnella aquatilis CIP 78.65.</title>
        <authorList>
            <person name="Martinez R.J."/>
            <person name="Bruce D."/>
            <person name="Detter C."/>
            <person name="Goodwin L.A."/>
            <person name="Han J."/>
            <person name="Han C.S."/>
            <person name="Held B."/>
            <person name="Land M.L."/>
            <person name="Mikhailova N."/>
            <person name="Nolan M."/>
            <person name="Pennacchio L."/>
            <person name="Pitluck S."/>
            <person name="Tapia R."/>
            <person name="Woyke T."/>
            <person name="Sobecky P.A."/>
        </authorList>
    </citation>
    <scope>NUCLEOTIDE SEQUENCE [LARGE SCALE GENOMIC DNA]</scope>
    <source>
        <strain evidence="2">ATCC 33071 / DSM 4594 / JCM 1683 / NBRC 105701 / NCIMB 13365 / CIP 78.65</strain>
    </source>
</reference>
<sequence length="188" mass="21724">MPVVLYAPYFRRLVLHQDGPERHLRTPQLRVMTMSTLSELTSKADYIASKNSHLKSQWRTYQNSLTQAITHSNKKINHEFSCGEEQDIRFTLFNHFSVSIHLSDDFYSQDIVYSLNMAHNAEEPNFRVFAHATLSEEGRVDGSVDIKDKDAVLEHYLNKISAIYQCIFDSLKTNQPIHSQLDKLLSHA</sequence>
<dbReference type="Proteomes" id="UP000009010">
    <property type="component" value="Chromosome"/>
</dbReference>
<evidence type="ECO:0000313" key="1">
    <source>
        <dbReference type="EMBL" id="AEX51119.1"/>
    </source>
</evidence>
<dbReference type="HOGENOM" id="CLU_115336_0_0_6"/>
<gene>
    <name evidence="1" type="ordered locus">Rahaq2_1236</name>
</gene>